<dbReference type="AlphaFoldDB" id="A0A423UBL2"/>
<dbReference type="PANTHER" id="PTHR43229:SF6">
    <property type="entry name" value="ABC-TYPE MULTIDRUG TRANSPORT SYSTEM, PERMEASE COMPONENT"/>
    <property type="match status" value="1"/>
</dbReference>
<feature type="transmembrane region" description="Helical" evidence="1">
    <location>
        <begin position="100"/>
        <end position="126"/>
    </location>
</feature>
<feature type="transmembrane region" description="Helical" evidence="1">
    <location>
        <begin position="20"/>
        <end position="45"/>
    </location>
</feature>
<reference evidence="2 3" key="1">
    <citation type="submission" date="2018-07" db="EMBL/GenBank/DDBJ databases">
        <title>The role of parmesan cheese in vectoring bovine microbiota.</title>
        <authorList>
            <person name="Lugli G.A."/>
            <person name="Milani C."/>
        </authorList>
    </citation>
    <scope>NUCLEOTIDE SEQUENCE [LARGE SCALE GENOMIC DNA]</scope>
    <source>
        <strain evidence="2 3">BMONG18</strain>
    </source>
</reference>
<feature type="transmembrane region" description="Helical" evidence="1">
    <location>
        <begin position="138"/>
        <end position="161"/>
    </location>
</feature>
<proteinExistence type="predicted"/>
<dbReference type="InterPro" id="IPR051784">
    <property type="entry name" value="Nod_factor_ABC_transporter"/>
</dbReference>
<keyword evidence="1" id="KW-1133">Transmembrane helix</keyword>
<dbReference type="RefSeq" id="WP_123645473.1">
    <property type="nucleotide sequence ID" value="NZ_JAKDPP010000012.1"/>
</dbReference>
<accession>A0A423UBL2</accession>
<keyword evidence="1" id="KW-0812">Transmembrane</keyword>
<name>A0A423UBL2_9BIFI</name>
<evidence type="ECO:0000313" key="2">
    <source>
        <dbReference type="EMBL" id="ROT86112.1"/>
    </source>
</evidence>
<protein>
    <submittedName>
        <fullName evidence="2">ABC transporter</fullName>
    </submittedName>
</protein>
<evidence type="ECO:0000256" key="1">
    <source>
        <dbReference type="SAM" id="Phobius"/>
    </source>
</evidence>
<evidence type="ECO:0000313" key="3">
    <source>
        <dbReference type="Proteomes" id="UP000285266"/>
    </source>
</evidence>
<comment type="caution">
    <text evidence="2">The sequence shown here is derived from an EMBL/GenBank/DDBJ whole genome shotgun (WGS) entry which is preliminary data.</text>
</comment>
<keyword evidence="1" id="KW-0472">Membrane</keyword>
<dbReference type="EMBL" id="QRAJ01000021">
    <property type="protein sequence ID" value="ROT86112.1"/>
    <property type="molecule type" value="Genomic_DNA"/>
</dbReference>
<feature type="transmembrane region" description="Helical" evidence="1">
    <location>
        <begin position="57"/>
        <end position="80"/>
    </location>
</feature>
<organism evidence="2 3">
    <name type="scientific">Bifidobacterium mongoliense</name>
    <dbReference type="NCBI Taxonomy" id="518643"/>
    <lineage>
        <taxon>Bacteria</taxon>
        <taxon>Bacillati</taxon>
        <taxon>Actinomycetota</taxon>
        <taxon>Actinomycetes</taxon>
        <taxon>Bifidobacteriales</taxon>
        <taxon>Bifidobacteriaceae</taxon>
        <taxon>Bifidobacterium</taxon>
    </lineage>
</organism>
<dbReference type="PANTHER" id="PTHR43229">
    <property type="entry name" value="NODULATION PROTEIN J"/>
    <property type="match status" value="1"/>
</dbReference>
<feature type="transmembrane region" description="Helical" evidence="1">
    <location>
        <begin position="167"/>
        <end position="190"/>
    </location>
</feature>
<gene>
    <name evidence="2" type="ORF">BMONG18_1758</name>
</gene>
<feature type="transmembrane region" description="Helical" evidence="1">
    <location>
        <begin position="227"/>
        <end position="245"/>
    </location>
</feature>
<dbReference type="Proteomes" id="UP000285266">
    <property type="component" value="Unassembled WGS sequence"/>
</dbReference>
<sequence>MAYWSRLAGVVRLGRVSSTMLATFGTALTALIAVPAVGTVFDVLLGQDLRAPDYTRTGYASAIVSLAMSVASGVVGKVAADRGLGVFQEIVVRRTVDTAYWIGSAVVPVALSVPTLIVTLGGVFLISPSRDVGQLIRIIPLALAAVFIGALFGVCCSGIGVSLPDPYLAATIAGCVVPITAGIVVPVGLYPDWLRTVCVWFPLNGTIRALDSVISGHGGLGAVRTDMLIAVVWAVVGLLFTRVAVRRLRNGSRQTLL</sequence>